<proteinExistence type="inferred from homology"/>
<dbReference type="CDD" id="cd04186">
    <property type="entry name" value="GT_2_like_c"/>
    <property type="match status" value="1"/>
</dbReference>
<dbReference type="SUPFAM" id="SSF53448">
    <property type="entry name" value="Nucleotide-diphospho-sugar transferases"/>
    <property type="match status" value="1"/>
</dbReference>
<evidence type="ECO:0000256" key="1">
    <source>
        <dbReference type="ARBA" id="ARBA00006739"/>
    </source>
</evidence>
<dbReference type="InterPro" id="IPR029044">
    <property type="entry name" value="Nucleotide-diphossugar_trans"/>
</dbReference>
<accession>A0ABS3EXT3</accession>
<dbReference type="Pfam" id="PF00535">
    <property type="entry name" value="Glycos_transf_2"/>
    <property type="match status" value="1"/>
</dbReference>
<dbReference type="Gene3D" id="3.90.550.10">
    <property type="entry name" value="Spore Coat Polysaccharide Biosynthesis Protein SpsA, Chain A"/>
    <property type="match status" value="1"/>
</dbReference>
<evidence type="ECO:0000313" key="5">
    <source>
        <dbReference type="EMBL" id="MBO0330932.1"/>
    </source>
</evidence>
<dbReference type="PANTHER" id="PTHR43179:SF12">
    <property type="entry name" value="GALACTOFURANOSYLTRANSFERASE GLFT2"/>
    <property type="match status" value="1"/>
</dbReference>
<comment type="caution">
    <text evidence="5">The sequence shown here is derived from an EMBL/GenBank/DDBJ whole genome shotgun (WGS) entry which is preliminary data.</text>
</comment>
<keyword evidence="3" id="KW-0808">Transferase</keyword>
<organism evidence="5 6">
    <name type="scientific">[Muricauda] lutisoli</name>
    <dbReference type="NCBI Taxonomy" id="2816035"/>
    <lineage>
        <taxon>Bacteria</taxon>
        <taxon>Pseudomonadati</taxon>
        <taxon>Bacteroidota</taxon>
        <taxon>Flavobacteriia</taxon>
        <taxon>Flavobacteriales</taxon>
        <taxon>Flavobacteriaceae</taxon>
        <taxon>Allomuricauda</taxon>
    </lineage>
</organism>
<evidence type="ECO:0000313" key="6">
    <source>
        <dbReference type="Proteomes" id="UP000664163"/>
    </source>
</evidence>
<dbReference type="RefSeq" id="WP_207071325.1">
    <property type="nucleotide sequence ID" value="NZ_JAFLND010000002.1"/>
</dbReference>
<dbReference type="EMBL" id="JAFLND010000002">
    <property type="protein sequence ID" value="MBO0330932.1"/>
    <property type="molecule type" value="Genomic_DNA"/>
</dbReference>
<name>A0ABS3EXT3_9FLAO</name>
<keyword evidence="6" id="KW-1185">Reference proteome</keyword>
<dbReference type="PANTHER" id="PTHR43179">
    <property type="entry name" value="RHAMNOSYLTRANSFERASE WBBL"/>
    <property type="match status" value="1"/>
</dbReference>
<keyword evidence="2" id="KW-0328">Glycosyltransferase</keyword>
<evidence type="ECO:0000256" key="2">
    <source>
        <dbReference type="ARBA" id="ARBA00022676"/>
    </source>
</evidence>
<protein>
    <submittedName>
        <fullName evidence="5">Glycosyltransferase family 2 protein</fullName>
    </submittedName>
</protein>
<reference evidence="5 6" key="1">
    <citation type="submission" date="2021-03" db="EMBL/GenBank/DDBJ databases">
        <title>Muricauda sp. CAU 1631 isolated from Incheon.</title>
        <authorList>
            <person name="Kim W."/>
        </authorList>
    </citation>
    <scope>NUCLEOTIDE SEQUENCE [LARGE SCALE GENOMIC DNA]</scope>
    <source>
        <strain evidence="5 6">CAU 1631</strain>
    </source>
</reference>
<evidence type="ECO:0000259" key="4">
    <source>
        <dbReference type="Pfam" id="PF00535"/>
    </source>
</evidence>
<feature type="domain" description="Glycosyltransferase 2-like" evidence="4">
    <location>
        <begin position="8"/>
        <end position="161"/>
    </location>
</feature>
<dbReference type="Proteomes" id="UP000664163">
    <property type="component" value="Unassembled WGS sequence"/>
</dbReference>
<gene>
    <name evidence="5" type="ORF">J0X13_10250</name>
</gene>
<dbReference type="InterPro" id="IPR001173">
    <property type="entry name" value="Glyco_trans_2-like"/>
</dbReference>
<comment type="similarity">
    <text evidence="1">Belongs to the glycosyltransferase 2 family.</text>
</comment>
<sequence length="274" mass="31141">MINQKELSIIIVNYNGAKYLQGCLDSVKNTCNGIDYEIIIVDNNSSDNSLDILKRKYAEEVCLIESKENLGFAGGNNLGVSKSNGKYILLLNNDTILLDKLEPLIKLIGDDEIGAIGIKMLGKQREYRKSVGRFPSAFNLIKLSRLYYSSKSFKLGNFHKDSYTVDWIEGSFLLTRRQLWDKVGGLDDTFFMYGEDLDYCKKVSIQLKKCIYYTKCSYIHFGGYNAGRQKLLKKGFVKYLNKHAKGLGKVLARISLEINFAFKNVKKLITKVTI</sequence>
<evidence type="ECO:0000256" key="3">
    <source>
        <dbReference type="ARBA" id="ARBA00022679"/>
    </source>
</evidence>